<evidence type="ECO:0000313" key="3">
    <source>
        <dbReference type="Proteomes" id="UP000198287"/>
    </source>
</evidence>
<dbReference type="SUPFAM" id="SSF52047">
    <property type="entry name" value="RNI-like"/>
    <property type="match status" value="1"/>
</dbReference>
<organism evidence="2 3">
    <name type="scientific">Folsomia candida</name>
    <name type="common">Springtail</name>
    <dbReference type="NCBI Taxonomy" id="158441"/>
    <lineage>
        <taxon>Eukaryota</taxon>
        <taxon>Metazoa</taxon>
        <taxon>Ecdysozoa</taxon>
        <taxon>Arthropoda</taxon>
        <taxon>Hexapoda</taxon>
        <taxon>Collembola</taxon>
        <taxon>Entomobryomorpha</taxon>
        <taxon>Isotomoidea</taxon>
        <taxon>Isotomidae</taxon>
        <taxon>Proisotominae</taxon>
        <taxon>Folsomia</taxon>
    </lineage>
</organism>
<dbReference type="EMBL" id="LNIX01000008">
    <property type="protein sequence ID" value="OXA50745.1"/>
    <property type="molecule type" value="Genomic_DNA"/>
</dbReference>
<dbReference type="InterPro" id="IPR001810">
    <property type="entry name" value="F-box_dom"/>
</dbReference>
<dbReference type="AlphaFoldDB" id="A0A226DZ35"/>
<dbReference type="PANTHER" id="PTHR20872">
    <property type="match status" value="1"/>
</dbReference>
<dbReference type="Gene3D" id="1.20.1280.50">
    <property type="match status" value="1"/>
</dbReference>
<accession>A0A226DZ35</accession>
<keyword evidence="3" id="KW-1185">Reference proteome</keyword>
<proteinExistence type="predicted"/>
<dbReference type="InterPro" id="IPR036047">
    <property type="entry name" value="F-box-like_dom_sf"/>
</dbReference>
<gene>
    <name evidence="2" type="ORF">Fcan01_13960</name>
</gene>
<dbReference type="SUPFAM" id="SSF81383">
    <property type="entry name" value="F-box domain"/>
    <property type="match status" value="1"/>
</dbReference>
<evidence type="ECO:0000259" key="1">
    <source>
        <dbReference type="SMART" id="SM00256"/>
    </source>
</evidence>
<dbReference type="Pfam" id="PF12937">
    <property type="entry name" value="F-box-like"/>
    <property type="match status" value="1"/>
</dbReference>
<dbReference type="Gene3D" id="3.80.10.10">
    <property type="entry name" value="Ribonuclease Inhibitor"/>
    <property type="match status" value="1"/>
</dbReference>
<dbReference type="PANTHER" id="PTHR20872:SF1">
    <property type="entry name" value="F-BOX DOMAIN-CONTAINING PROTEIN"/>
    <property type="match status" value="1"/>
</dbReference>
<feature type="domain" description="F-box" evidence="1">
    <location>
        <begin position="65"/>
        <end position="105"/>
    </location>
</feature>
<reference evidence="2 3" key="1">
    <citation type="submission" date="2015-12" db="EMBL/GenBank/DDBJ databases">
        <title>The genome of Folsomia candida.</title>
        <authorList>
            <person name="Faddeeva A."/>
            <person name="Derks M.F."/>
            <person name="Anvar Y."/>
            <person name="Smit S."/>
            <person name="Van Straalen N."/>
            <person name="Roelofs D."/>
        </authorList>
    </citation>
    <scope>NUCLEOTIDE SEQUENCE [LARGE SCALE GENOMIC DNA]</scope>
    <source>
        <strain evidence="2 3">VU population</strain>
        <tissue evidence="2">Whole body</tissue>
    </source>
</reference>
<dbReference type="SMART" id="SM00256">
    <property type="entry name" value="FBOX"/>
    <property type="match status" value="1"/>
</dbReference>
<dbReference type="InterPro" id="IPR032675">
    <property type="entry name" value="LRR_dom_sf"/>
</dbReference>
<sequence>MALEHISSSRSLSTTETIAIAEELHGKDPDGVAEFLNWKLAELEAKRKEEEAQHFGVNESGWGLLPDLILEKIFSYLSIQQRYYASCTCRQWYLAFYLQKPWHDFIMDDYTLCRRKFDYGDRSWRYILDHHRAQQLISHVGQYLRHLSLTPTSFFGLFAHYHFMNHVSAYAERFLTDPDSVQACEFKIQHFRFTFYCDIPNRAENYIIGTGGDILCSLKRIISNLPHLLRLDLIDLLLIPEDAIHLLDEACSVLCQNLRILTLINGTKDHFSLLHPACFVNLQFLYISPQNLGEEMVEMLAHAAHLRELHIVQNSYTGYAQGVDAKSWFKVNHLFKVFLRTKSKVDKDMVWQERANVVSVLYDCPFTKFSSTSVITVIDLYSESIKEFGHLGLPKFTSSRKFVNRIDAQLLTLCRRCIYLTSLFVRDRISTSTALLIVSMTPNLRDFNIRRNALLKKIDFMFHHNLFLDNNFTQWIKLNAKSYEKSGREIGKILGNFAWKPLSDKDFKLICSKQTAY</sequence>
<evidence type="ECO:0000313" key="2">
    <source>
        <dbReference type="EMBL" id="OXA50745.1"/>
    </source>
</evidence>
<dbReference type="Proteomes" id="UP000198287">
    <property type="component" value="Unassembled WGS sequence"/>
</dbReference>
<dbReference type="OMA" id="MCRQCFN"/>
<name>A0A226DZ35_FOLCA</name>
<dbReference type="OrthoDB" id="9974792at2759"/>
<protein>
    <submittedName>
        <fullName evidence="2">F-box only protein 39</fullName>
    </submittedName>
</protein>
<dbReference type="STRING" id="158441.A0A226DZ35"/>
<comment type="caution">
    <text evidence="2">The sequence shown here is derived from an EMBL/GenBank/DDBJ whole genome shotgun (WGS) entry which is preliminary data.</text>
</comment>